<dbReference type="Pfam" id="PF10764">
    <property type="entry name" value="Gin"/>
    <property type="match status" value="1"/>
</dbReference>
<gene>
    <name evidence="1" type="ORF">PRVXH_000038</name>
</gene>
<dbReference type="InterPro" id="IPR019700">
    <property type="entry name" value="Sigma-G_inhibitor_Gin"/>
</dbReference>
<dbReference type="EMBL" id="CP159485">
    <property type="protein sequence ID" value="XCI28765.1"/>
    <property type="molecule type" value="Genomic_DNA"/>
</dbReference>
<reference evidence="1" key="2">
    <citation type="submission" date="2024-06" db="EMBL/GenBank/DDBJ databases">
        <authorList>
            <person name="Petrova K.O."/>
            <person name="Toshchakov S.V."/>
            <person name="Boltjanskaja Y.V."/>
            <person name="Kevbrin V.V."/>
        </authorList>
    </citation>
    <scope>NUCLEOTIDE SEQUENCE</scope>
    <source>
        <strain evidence="1">Z-710</strain>
    </source>
</reference>
<reference evidence="1" key="1">
    <citation type="journal article" date="2018" name="Antonie Van Leeuwenhoek">
        <title>Proteinivorax hydrogeniformans sp. nov., an anaerobic, haloalkaliphilic bacterium fermenting proteinaceous compounds with high hydrogen production.</title>
        <authorList>
            <person name="Boltyanskaya Y."/>
            <person name="Detkova E."/>
            <person name="Pimenov N."/>
            <person name="Kevbrin V."/>
        </authorList>
    </citation>
    <scope>NUCLEOTIDE SEQUENCE</scope>
    <source>
        <strain evidence="1">Z-710</strain>
    </source>
</reference>
<proteinExistence type="predicted"/>
<organism evidence="1">
    <name type="scientific">Proteinivorax hydrogeniformans</name>
    <dbReference type="NCBI Taxonomy" id="1826727"/>
    <lineage>
        <taxon>Bacteria</taxon>
        <taxon>Bacillati</taxon>
        <taxon>Bacillota</taxon>
        <taxon>Clostridia</taxon>
        <taxon>Eubacteriales</taxon>
        <taxon>Proteinivoracaceae</taxon>
        <taxon>Proteinivorax</taxon>
    </lineage>
</organism>
<dbReference type="AlphaFoldDB" id="A0AAU8HTY5"/>
<sequence length="61" mass="7028">MDKKCIICSFHKQKGMKILDSFICTRCINLISTTEVENPNYSDILNRMKKIWNCDGQAAES</sequence>
<name>A0AAU8HTY5_9FIRM</name>
<accession>A0AAU8HTY5</accession>
<dbReference type="RefSeq" id="WP_353893317.1">
    <property type="nucleotide sequence ID" value="NZ_CP159485.1"/>
</dbReference>
<evidence type="ECO:0000313" key="1">
    <source>
        <dbReference type="EMBL" id="XCI28765.1"/>
    </source>
</evidence>
<protein>
    <submittedName>
        <fullName evidence="1">Sigma factor G inhibitor Gin</fullName>
    </submittedName>
</protein>